<protein>
    <recommendedName>
        <fullName evidence="7">L-rhamnose-1-dehydrogenase</fullName>
    </recommendedName>
</protein>
<proteinExistence type="inferred from homology"/>
<reference evidence="5 6" key="1">
    <citation type="submission" date="2018-11" db="EMBL/GenBank/DDBJ databases">
        <title>Genome sequence of Saitozyma podzolica DSM 27192.</title>
        <authorList>
            <person name="Aliyu H."/>
            <person name="Gorte O."/>
            <person name="Ochsenreither K."/>
        </authorList>
    </citation>
    <scope>NUCLEOTIDE SEQUENCE [LARGE SCALE GENOMIC DNA]</scope>
    <source>
        <strain evidence="5 6">DSM 27192</strain>
    </source>
</reference>
<dbReference type="STRING" id="1890683.A0A427XY81"/>
<gene>
    <name evidence="5" type="ORF">EHS25_005453</name>
</gene>
<dbReference type="InterPro" id="IPR036291">
    <property type="entry name" value="NAD(P)-bd_dom_sf"/>
</dbReference>
<dbReference type="PRINTS" id="PR00080">
    <property type="entry name" value="SDRFAMILY"/>
</dbReference>
<dbReference type="InterPro" id="IPR002347">
    <property type="entry name" value="SDR_fam"/>
</dbReference>
<dbReference type="Gene3D" id="3.40.50.720">
    <property type="entry name" value="NAD(P)-binding Rossmann-like Domain"/>
    <property type="match status" value="1"/>
</dbReference>
<dbReference type="GO" id="GO:0016616">
    <property type="term" value="F:oxidoreductase activity, acting on the CH-OH group of donors, NAD or NADP as acceptor"/>
    <property type="evidence" value="ECO:0007669"/>
    <property type="project" value="TreeGrafter"/>
</dbReference>
<dbReference type="FunFam" id="3.40.50.720:FF:000417">
    <property type="entry name" value="Glucose 1-dehydrogenase, putative"/>
    <property type="match status" value="1"/>
</dbReference>
<dbReference type="Proteomes" id="UP000279259">
    <property type="component" value="Unassembled WGS sequence"/>
</dbReference>
<keyword evidence="2" id="KW-0521">NADP</keyword>
<dbReference type="SUPFAM" id="SSF51735">
    <property type="entry name" value="NAD(P)-binding Rossmann-fold domains"/>
    <property type="match status" value="1"/>
</dbReference>
<dbReference type="PRINTS" id="PR00081">
    <property type="entry name" value="GDHRDH"/>
</dbReference>
<evidence type="ECO:0000313" key="5">
    <source>
        <dbReference type="EMBL" id="RSH83838.1"/>
    </source>
</evidence>
<name>A0A427XY81_9TREE</name>
<dbReference type="AlphaFoldDB" id="A0A427XY81"/>
<dbReference type="EMBL" id="RSCD01000023">
    <property type="protein sequence ID" value="RSH83838.1"/>
    <property type="molecule type" value="Genomic_DNA"/>
</dbReference>
<dbReference type="Pfam" id="PF13561">
    <property type="entry name" value="adh_short_C2"/>
    <property type="match status" value="1"/>
</dbReference>
<organism evidence="5 6">
    <name type="scientific">Saitozyma podzolica</name>
    <dbReference type="NCBI Taxonomy" id="1890683"/>
    <lineage>
        <taxon>Eukaryota</taxon>
        <taxon>Fungi</taxon>
        <taxon>Dikarya</taxon>
        <taxon>Basidiomycota</taxon>
        <taxon>Agaricomycotina</taxon>
        <taxon>Tremellomycetes</taxon>
        <taxon>Tremellales</taxon>
        <taxon>Trimorphomycetaceae</taxon>
        <taxon>Saitozyma</taxon>
    </lineage>
</organism>
<dbReference type="PANTHER" id="PTHR42760">
    <property type="entry name" value="SHORT-CHAIN DEHYDROGENASES/REDUCTASES FAMILY MEMBER"/>
    <property type="match status" value="1"/>
</dbReference>
<evidence type="ECO:0000313" key="6">
    <source>
        <dbReference type="Proteomes" id="UP000279259"/>
    </source>
</evidence>
<dbReference type="OrthoDB" id="498125at2759"/>
<evidence type="ECO:0000256" key="1">
    <source>
        <dbReference type="ARBA" id="ARBA00006484"/>
    </source>
</evidence>
<evidence type="ECO:0000256" key="4">
    <source>
        <dbReference type="ARBA" id="ARBA00023308"/>
    </source>
</evidence>
<keyword evidence="6" id="KW-1185">Reference proteome</keyword>
<keyword evidence="4" id="KW-0684">Rhamnose metabolism</keyword>
<evidence type="ECO:0000256" key="3">
    <source>
        <dbReference type="ARBA" id="ARBA00023002"/>
    </source>
</evidence>
<comment type="similarity">
    <text evidence="1">Belongs to the short-chain dehydrogenases/reductases (SDR) family.</text>
</comment>
<sequence length="266" mass="27645">MSASSSLLLDRIVVITGASQGIGKACALACARNGADIVLHHLGASTRAEAEAVRREIEGMGRRCVLVEGDISEVATSDAIVHAAVSSFGRIDSLISNAGIFTPMPFLSTPPDIVSRMISVNLQGPFQVVQAVARQMIAQEPNAVTGQRGSVVMISSIAAIRGGGSQAHYNATKAGVRSLMESCAIALGGQGVRCNTIMPGSILTPINAHELSTPKQQQARARRSAIQRIGLPDDVADPVVFLCSDMARFVDGASLLVDGGEAIKMA</sequence>
<keyword evidence="3" id="KW-0560">Oxidoreductase</keyword>
<dbReference type="GO" id="GO:0006633">
    <property type="term" value="P:fatty acid biosynthetic process"/>
    <property type="evidence" value="ECO:0007669"/>
    <property type="project" value="TreeGrafter"/>
</dbReference>
<dbReference type="GO" id="GO:0048038">
    <property type="term" value="F:quinone binding"/>
    <property type="evidence" value="ECO:0007669"/>
    <property type="project" value="TreeGrafter"/>
</dbReference>
<evidence type="ECO:0008006" key="7">
    <source>
        <dbReference type="Google" id="ProtNLM"/>
    </source>
</evidence>
<evidence type="ECO:0000256" key="2">
    <source>
        <dbReference type="ARBA" id="ARBA00022857"/>
    </source>
</evidence>
<dbReference type="PANTHER" id="PTHR42760:SF83">
    <property type="entry name" value="(3R)-3-HYDROXYACYL-COA DEHYDROGENASE"/>
    <property type="match status" value="1"/>
</dbReference>
<comment type="caution">
    <text evidence="5">The sequence shown here is derived from an EMBL/GenBank/DDBJ whole genome shotgun (WGS) entry which is preliminary data.</text>
</comment>
<dbReference type="CDD" id="cd05233">
    <property type="entry name" value="SDR_c"/>
    <property type="match status" value="1"/>
</dbReference>
<accession>A0A427XY81</accession>
<dbReference type="GO" id="GO:0019301">
    <property type="term" value="P:rhamnose catabolic process"/>
    <property type="evidence" value="ECO:0007669"/>
    <property type="project" value="UniProtKB-ARBA"/>
</dbReference>